<sequence>MLDIIQGFNILFFIMKPRENTKEFTHIGSIINNTLKSYRSKSDEELGQVWKLWNNAVGDVIAKDAQPAAFKGKLLLVHVSSSAWIQQLQFLKKDMIIKLNNALGKHLIEDIKFKVGPL</sequence>
<dbReference type="Proteomes" id="UP000663722">
    <property type="component" value="Chromosome"/>
</dbReference>
<reference evidence="1" key="1">
    <citation type="journal article" date="2021" name="Microb. Physiol.">
        <title>Proteogenomic Insights into the Physiology of Marine, Sulfate-Reducing, Filamentous Desulfonema limicola and Desulfonema magnum.</title>
        <authorList>
            <person name="Schnaars V."/>
            <person name="Wohlbrand L."/>
            <person name="Scheve S."/>
            <person name="Hinrichs C."/>
            <person name="Reinhardt R."/>
            <person name="Rabus R."/>
        </authorList>
    </citation>
    <scope>NUCLEOTIDE SEQUENCE</scope>
    <source>
        <strain evidence="1">4be13</strain>
    </source>
</reference>
<dbReference type="KEGG" id="dmm:dnm_088610"/>
<dbReference type="EMBL" id="CP061800">
    <property type="protein sequence ID" value="QTA92771.1"/>
    <property type="molecule type" value="Genomic_DNA"/>
</dbReference>
<name>A0A975GT67_9BACT</name>
<organism evidence="1 2">
    <name type="scientific">Desulfonema magnum</name>
    <dbReference type="NCBI Taxonomy" id="45655"/>
    <lineage>
        <taxon>Bacteria</taxon>
        <taxon>Pseudomonadati</taxon>
        <taxon>Thermodesulfobacteriota</taxon>
        <taxon>Desulfobacteria</taxon>
        <taxon>Desulfobacterales</taxon>
        <taxon>Desulfococcaceae</taxon>
        <taxon>Desulfonema</taxon>
    </lineage>
</organism>
<proteinExistence type="predicted"/>
<keyword evidence="2" id="KW-1185">Reference proteome</keyword>
<accession>A0A975GT67</accession>
<gene>
    <name evidence="1" type="ORF">dnm_088610</name>
</gene>
<dbReference type="Pfam" id="PF05258">
    <property type="entry name" value="DciA"/>
    <property type="match status" value="1"/>
</dbReference>
<evidence type="ECO:0000313" key="1">
    <source>
        <dbReference type="EMBL" id="QTA92771.1"/>
    </source>
</evidence>
<dbReference type="AlphaFoldDB" id="A0A975GT67"/>
<dbReference type="PANTHER" id="PTHR36456">
    <property type="entry name" value="UPF0232 PROTEIN SCO3875"/>
    <property type="match status" value="1"/>
</dbReference>
<protein>
    <submittedName>
        <fullName evidence="1">DUF721</fullName>
    </submittedName>
</protein>
<dbReference type="PANTHER" id="PTHR36456:SF1">
    <property type="entry name" value="UPF0232 PROTEIN SCO3875"/>
    <property type="match status" value="1"/>
</dbReference>
<evidence type="ECO:0000313" key="2">
    <source>
        <dbReference type="Proteomes" id="UP000663722"/>
    </source>
</evidence>
<dbReference type="InterPro" id="IPR007922">
    <property type="entry name" value="DciA-like"/>
</dbReference>